<sequence length="198" mass="23520">MNTEYLKEQLDNIMSFSDTYKTSTVEDKYLHNELSKVVRVIKSKIWHEEHDERNKSRLKTKVIDGLEIVIPEFMNGFSEEFAFKLIEDDLYLIPANYKEDKDGSFHQHAFVYIKENENKHTRLTVSMLGKDEYGDRIFTEGEYFKKVESDFRYLSKSYGKNDRFPEKHRKQVETIINEYNKLDGVNAFNPIKGVDSYD</sequence>
<organism evidence="1 2">
    <name type="scientific">Lysinibacillus zambalensis</name>
    <dbReference type="NCBI Taxonomy" id="3160866"/>
    <lineage>
        <taxon>Bacteria</taxon>
        <taxon>Bacillati</taxon>
        <taxon>Bacillota</taxon>
        <taxon>Bacilli</taxon>
        <taxon>Bacillales</taxon>
        <taxon>Bacillaceae</taxon>
        <taxon>Lysinibacillus</taxon>
    </lineage>
</organism>
<dbReference type="EMBL" id="JBEGDG010000007">
    <property type="protein sequence ID" value="MEQ6355135.1"/>
    <property type="molecule type" value="Genomic_DNA"/>
</dbReference>
<reference evidence="1 2" key="1">
    <citation type="submission" date="2024-06" db="EMBL/GenBank/DDBJ databases">
        <title>Lysinibacillus zambalefons sp. nov., a Novel Firmicute Isolated from the Poon Bato Zambales Hyperalkaline Spring.</title>
        <authorList>
            <person name="Aja J.A."/>
            <person name="Lazaro J.E.H."/>
            <person name="Llorin L.D."/>
            <person name="Lim K.R."/>
            <person name="Teodosio J."/>
            <person name="Dalisay D.S."/>
        </authorList>
    </citation>
    <scope>NUCLEOTIDE SEQUENCE [LARGE SCALE GENOMIC DNA]</scope>
    <source>
        <strain evidence="1 2">M3</strain>
    </source>
</reference>
<name>A0ABV1MRK2_9BACI</name>
<dbReference type="RefSeq" id="WP_349659765.1">
    <property type="nucleotide sequence ID" value="NZ_JBEGDG010000007.1"/>
</dbReference>
<proteinExistence type="predicted"/>
<keyword evidence="2" id="KW-1185">Reference proteome</keyword>
<evidence type="ECO:0000313" key="1">
    <source>
        <dbReference type="EMBL" id="MEQ6355135.1"/>
    </source>
</evidence>
<accession>A0ABV1MRK2</accession>
<dbReference type="Proteomes" id="UP001478862">
    <property type="component" value="Unassembled WGS sequence"/>
</dbReference>
<comment type="caution">
    <text evidence="1">The sequence shown here is derived from an EMBL/GenBank/DDBJ whole genome shotgun (WGS) entry which is preliminary data.</text>
</comment>
<protein>
    <submittedName>
        <fullName evidence="1">Uncharacterized protein</fullName>
    </submittedName>
</protein>
<evidence type="ECO:0000313" key="2">
    <source>
        <dbReference type="Proteomes" id="UP001478862"/>
    </source>
</evidence>
<gene>
    <name evidence="1" type="ORF">ABNX05_10950</name>
</gene>